<evidence type="ECO:0000313" key="2">
    <source>
        <dbReference type="Proteomes" id="UP001519287"/>
    </source>
</evidence>
<sequence length="996" mass="113271">MKRTYRKMIILTAVVVLLVTVIRLFYWEEQITYARNVSAADLFSFEPQAGTVPSYAMLYKGTGAQPGTDPSIGPSTGEATHNAMHAFNINAVNYSDASPDASLEVRTEPSGEKALYWLSESGWVEWEVDVPETGAYRLEIAYLPVKGSYSNIVRGLMIDGSLPFKEAEQITLERYWKDAKFPYDKNAIGQEVRPVQMEIEGMKSTFVTSYDVSSTPLEFQLTKGIHTIRLIGGKEPVALTSLRWAAPETIPAYNEYKQAHPDTAAQTWYEVIEAERYLQKSNIAVQTNYFSEPYISPDPKGRIVYNVLGGERWRTPGDWVEWTIEVPDDGWYNLDLKFYQGFRRGLQAYRTLMLDGQVPFREMLHYAIPANDNFQIRTLQDENGIPFQFYLTKGKHTVRLIADASLTKPAVIALQHALQQMDALDRSIRLITGNYGQGAGATTQNLDTLRTWNLQKSDPGIEDKLRSIIGQFQQIAAFVDGLNQNKSDLTTVLDVAIENLQTMAAYVNDIPNRMTDFAKIQSNIVTWLPTLSNQSVLLDYIVVRTPDAQTGLKEPNELNRIPYALGNFARTFYMSYDTRKLNKQEAITVWVQRGRDYADLLREMVDRDFTPNTGIEVNINLMPNPNQLILSNASGEQPDVALGVSMETPVDYAMRGAVADLTKFPGFEEVYERFNPGAMRSFAYDGGTYALPEVQNFQVLFYRTDIFDRLKLKVPDTWDDVYELLPTLQENGMTMYVPTKNFLPYMFQNGAELYAPEGLKNNLGSEKALEGFEQWTNLYSKYYLPLEAPAFLNHFRDGDMPVGIADFNLYVQLMVAAPEITGHWQIALVPGIKQKNGEIVRWTDQSVSGAIIMEKSGKQKQAWEFLQWWTSKQTQVQYGNDIESLYGLEYRWNTANLQAMASLSWPVKDLQTIMEQGRWVKNVPYVPGYYFLTREMDFAWNSVVLKGKPPKEALESAEVSLQREMMRRQEDFGISGDANLQVPAIEHPFDREVKGQ</sequence>
<dbReference type="InterPro" id="IPR050490">
    <property type="entry name" value="Bact_solute-bd_prot1"/>
</dbReference>
<name>A0ABS4IW39_9BACL</name>
<dbReference type="Gene3D" id="2.60.120.260">
    <property type="entry name" value="Galactose-binding domain-like"/>
    <property type="match status" value="2"/>
</dbReference>
<dbReference type="PANTHER" id="PTHR43649">
    <property type="entry name" value="ARABINOSE-BINDING PROTEIN-RELATED"/>
    <property type="match status" value="1"/>
</dbReference>
<accession>A0ABS4IW39</accession>
<protein>
    <submittedName>
        <fullName evidence="1">ABC-type glycerol-3-phosphate transport system substrate-binding protein</fullName>
    </submittedName>
</protein>
<evidence type="ECO:0000313" key="1">
    <source>
        <dbReference type="EMBL" id="MBP1991808.1"/>
    </source>
</evidence>
<dbReference type="RefSeq" id="WP_209972534.1">
    <property type="nucleotide sequence ID" value="NZ_JAGGLB010000010.1"/>
</dbReference>
<proteinExistence type="predicted"/>
<dbReference type="Gene3D" id="3.40.190.10">
    <property type="entry name" value="Periplasmic binding protein-like II"/>
    <property type="match status" value="1"/>
</dbReference>
<comment type="caution">
    <text evidence="1">The sequence shown here is derived from an EMBL/GenBank/DDBJ whole genome shotgun (WGS) entry which is preliminary data.</text>
</comment>
<dbReference type="InterPro" id="IPR006059">
    <property type="entry name" value="SBP"/>
</dbReference>
<dbReference type="SUPFAM" id="SSF53850">
    <property type="entry name" value="Periplasmic binding protein-like II"/>
    <property type="match status" value="1"/>
</dbReference>
<dbReference type="PANTHER" id="PTHR43649:SF27">
    <property type="entry name" value="EXTRACELLULAR SOLUTE-BINDING PROTEIN FAMILY 1"/>
    <property type="match status" value="1"/>
</dbReference>
<organism evidence="1 2">
    <name type="scientific">Paenibacillus eucommiae</name>
    <dbReference type="NCBI Taxonomy" id="1355755"/>
    <lineage>
        <taxon>Bacteria</taxon>
        <taxon>Bacillati</taxon>
        <taxon>Bacillota</taxon>
        <taxon>Bacilli</taxon>
        <taxon>Bacillales</taxon>
        <taxon>Paenibacillaceae</taxon>
        <taxon>Paenibacillus</taxon>
    </lineage>
</organism>
<dbReference type="Proteomes" id="UP001519287">
    <property type="component" value="Unassembled WGS sequence"/>
</dbReference>
<dbReference type="EMBL" id="JAGGLB010000010">
    <property type="protein sequence ID" value="MBP1991808.1"/>
    <property type="molecule type" value="Genomic_DNA"/>
</dbReference>
<reference evidence="1 2" key="1">
    <citation type="submission" date="2021-03" db="EMBL/GenBank/DDBJ databases">
        <title>Genomic Encyclopedia of Type Strains, Phase IV (KMG-IV): sequencing the most valuable type-strain genomes for metagenomic binning, comparative biology and taxonomic classification.</title>
        <authorList>
            <person name="Goeker M."/>
        </authorList>
    </citation>
    <scope>NUCLEOTIDE SEQUENCE [LARGE SCALE GENOMIC DNA]</scope>
    <source>
        <strain evidence="1 2">DSM 26048</strain>
    </source>
</reference>
<dbReference type="Pfam" id="PF01547">
    <property type="entry name" value="SBP_bac_1"/>
    <property type="match status" value="1"/>
</dbReference>
<keyword evidence="2" id="KW-1185">Reference proteome</keyword>
<gene>
    <name evidence="1" type="ORF">J2Z66_003415</name>
</gene>